<protein>
    <submittedName>
        <fullName evidence="2">ErkA protein</fullName>
    </submittedName>
</protein>
<keyword evidence="3" id="KW-1185">Reference proteome</keyword>
<dbReference type="CDD" id="cd00538">
    <property type="entry name" value="PA"/>
    <property type="match status" value="1"/>
</dbReference>
<dbReference type="OrthoDB" id="206201at2759"/>
<dbReference type="InterPro" id="IPR003137">
    <property type="entry name" value="PA_domain"/>
</dbReference>
<dbReference type="InterPro" id="IPR046450">
    <property type="entry name" value="PA_dom_sf"/>
</dbReference>
<comment type="caution">
    <text evidence="2">The sequence shown here is derived from an EMBL/GenBank/DDBJ whole genome shotgun (WGS) entry which is preliminary data.</text>
</comment>
<dbReference type="SUPFAM" id="SSF52025">
    <property type="entry name" value="PA domain"/>
    <property type="match status" value="1"/>
</dbReference>
<evidence type="ECO:0000313" key="2">
    <source>
        <dbReference type="EMBL" id="CAE7850581.1"/>
    </source>
</evidence>
<feature type="non-terminal residue" evidence="2">
    <location>
        <position position="1"/>
    </location>
</feature>
<dbReference type="EMBL" id="CAJNJA010053475">
    <property type="protein sequence ID" value="CAE7850581.1"/>
    <property type="molecule type" value="Genomic_DNA"/>
</dbReference>
<dbReference type="Pfam" id="PF02225">
    <property type="entry name" value="PA"/>
    <property type="match status" value="1"/>
</dbReference>
<organism evidence="2 3">
    <name type="scientific">Symbiodinium necroappetens</name>
    <dbReference type="NCBI Taxonomy" id="1628268"/>
    <lineage>
        <taxon>Eukaryota</taxon>
        <taxon>Sar</taxon>
        <taxon>Alveolata</taxon>
        <taxon>Dinophyceae</taxon>
        <taxon>Suessiales</taxon>
        <taxon>Symbiodiniaceae</taxon>
        <taxon>Symbiodinium</taxon>
    </lineage>
</organism>
<feature type="domain" description="PA" evidence="1">
    <location>
        <begin position="98"/>
        <end position="159"/>
    </location>
</feature>
<dbReference type="AlphaFoldDB" id="A0A813A5H2"/>
<proteinExistence type="predicted"/>
<name>A0A813A5H2_9DINO</name>
<evidence type="ECO:0000259" key="1">
    <source>
        <dbReference type="Pfam" id="PF02225"/>
    </source>
</evidence>
<feature type="non-terminal residue" evidence="2">
    <location>
        <position position="371"/>
    </location>
</feature>
<reference evidence="2" key="1">
    <citation type="submission" date="2021-02" db="EMBL/GenBank/DDBJ databases">
        <authorList>
            <person name="Dougan E. K."/>
            <person name="Rhodes N."/>
            <person name="Thang M."/>
            <person name="Chan C."/>
        </authorList>
    </citation>
    <scope>NUCLEOTIDE SEQUENCE</scope>
</reference>
<dbReference type="Gene3D" id="3.50.30.30">
    <property type="match status" value="1"/>
</dbReference>
<dbReference type="Proteomes" id="UP000601435">
    <property type="component" value="Unassembled WGS sequence"/>
</dbReference>
<gene>
    <name evidence="2" type="primary">erkA</name>
    <name evidence="2" type="ORF">SNEC2469_LOCUS26356</name>
</gene>
<accession>A0A813A5H2</accession>
<evidence type="ECO:0000313" key="3">
    <source>
        <dbReference type="Proteomes" id="UP000601435"/>
    </source>
</evidence>
<sequence length="371" mass="41416">MDVFSYLAVRSFEMAQQQAFEVELYEASEMTSYSKWSWPAAGWSSVQAAQQGFRQKREEIETATFQHDSKYEARPAEWFSGVDNKFDGTFQVVGQLDAKYGCTPYKLEAGSIALVARGICTFEQKAQMAKEAGAKAIIVYDEKMSKAPLEQQNRTGRVASKGIQSYQAGDALSGASSAALEKGMTLMMGDQGKPDLDGCMITRANGTALVDSINNGFQPKVLDVKRSRFEDGIDRFIKKDLPKLSTAMDGYSLIQRVSKTDPNEPIVNQLKADLKDFEKAVRSKDYGEIRKTPAVGDKCRCLGSREAVTHGAHRKQLDHDDHGLTRPLVALFPALERRSSGRLLQFYRFELQAEVILDFQAPECRHWMGAF</sequence>